<evidence type="ECO:0000313" key="3">
    <source>
        <dbReference type="Proteomes" id="UP000032360"/>
    </source>
</evidence>
<dbReference type="PANTHER" id="PTHR10683:SF40">
    <property type="entry name" value="FRUCTOSE-6-PHOSPHATE ALDOLASE 1-RELATED"/>
    <property type="match status" value="1"/>
</dbReference>
<dbReference type="InterPro" id="IPR001585">
    <property type="entry name" value="TAL/FSA"/>
</dbReference>
<proteinExistence type="predicted"/>
<dbReference type="NCBIfam" id="TIGR02134">
    <property type="entry name" value="transald_staph"/>
    <property type="match status" value="1"/>
</dbReference>
<accession>A0A0D8HFQ0</accession>
<evidence type="ECO:0000256" key="1">
    <source>
        <dbReference type="ARBA" id="ARBA00023270"/>
    </source>
</evidence>
<keyword evidence="2" id="KW-0808">Transferase</keyword>
<organism evidence="2 3">
    <name type="scientific">Acidithrix ferrooxidans</name>
    <dbReference type="NCBI Taxonomy" id="1280514"/>
    <lineage>
        <taxon>Bacteria</taxon>
        <taxon>Bacillati</taxon>
        <taxon>Actinomycetota</taxon>
        <taxon>Acidimicrobiia</taxon>
        <taxon>Acidimicrobiales</taxon>
        <taxon>Acidimicrobiaceae</taxon>
        <taxon>Acidithrix</taxon>
    </lineage>
</organism>
<sequence length="237" mass="25824">MTANTIDLDLYVDAADLSAIAEFMNNPLVKGFTTNPTLMNRAGVKNYAAFAFEAAQLVSPFPLSLEVFADDEQEIYDQAIDISKVSPNVFVKVPVTNTKGQSLEKTIHKLADNGVKINVTALMTIDQVERVSNALISGVDAIISVFAGRIADTGTNPIPIMKSSSEITHTKVGHKLLWASPREILNLIQAQESNCDIITMTPDLWKKLPMLGKDLTDLSLETVQMFYNDATAAGYSL</sequence>
<evidence type="ECO:0000313" key="2">
    <source>
        <dbReference type="EMBL" id="KJF16753.1"/>
    </source>
</evidence>
<dbReference type="AlphaFoldDB" id="A0A0D8HFQ0"/>
<dbReference type="EMBL" id="JXYS01000075">
    <property type="protein sequence ID" value="KJF16753.1"/>
    <property type="molecule type" value="Genomic_DNA"/>
</dbReference>
<dbReference type="Gene3D" id="3.20.20.70">
    <property type="entry name" value="Aldolase class I"/>
    <property type="match status" value="1"/>
</dbReference>
<comment type="caution">
    <text evidence="2">The sequence shown here is derived from an EMBL/GenBank/DDBJ whole genome shotgun (WGS) entry which is preliminary data.</text>
</comment>
<keyword evidence="1" id="KW-0704">Schiff base</keyword>
<dbReference type="GO" id="GO:0004801">
    <property type="term" value="F:transaldolase activity"/>
    <property type="evidence" value="ECO:0007669"/>
    <property type="project" value="UniProtKB-EC"/>
</dbReference>
<name>A0A0D8HFQ0_9ACTN</name>
<reference evidence="2 3" key="1">
    <citation type="submission" date="2015-01" db="EMBL/GenBank/DDBJ databases">
        <title>Draft genome of the acidophilic iron oxidizer Acidithrix ferrooxidans strain Py-F3.</title>
        <authorList>
            <person name="Poehlein A."/>
            <person name="Eisen S."/>
            <person name="Schloemann M."/>
            <person name="Johnson B.D."/>
            <person name="Daniel R."/>
            <person name="Muehling M."/>
        </authorList>
    </citation>
    <scope>NUCLEOTIDE SEQUENCE [LARGE SCALE GENOMIC DNA]</scope>
    <source>
        <strain evidence="2 3">Py-F3</strain>
    </source>
</reference>
<dbReference type="Proteomes" id="UP000032360">
    <property type="component" value="Unassembled WGS sequence"/>
</dbReference>
<dbReference type="RefSeq" id="WP_200891270.1">
    <property type="nucleotide sequence ID" value="NZ_JXYS01000075.1"/>
</dbReference>
<dbReference type="EC" id="2.2.1.2" evidence="2"/>
<dbReference type="Pfam" id="PF00923">
    <property type="entry name" value="TAL_FSA"/>
    <property type="match status" value="1"/>
</dbReference>
<dbReference type="InterPro" id="IPR013785">
    <property type="entry name" value="Aldolase_TIM"/>
</dbReference>
<keyword evidence="3" id="KW-1185">Reference proteome</keyword>
<protein>
    <submittedName>
        <fullName evidence="2">Putative transaldolase</fullName>
        <ecNumber evidence="2">2.2.1.2</ecNumber>
    </submittedName>
</protein>
<dbReference type="STRING" id="1280514.AXFE_24180"/>
<dbReference type="InterPro" id="IPR011861">
    <property type="entry name" value="Transald_staph-type"/>
</dbReference>
<gene>
    <name evidence="2" type="primary">tal1</name>
    <name evidence="2" type="ORF">AXFE_24180</name>
</gene>
<dbReference type="PANTHER" id="PTHR10683">
    <property type="entry name" value="TRANSALDOLASE"/>
    <property type="match status" value="1"/>
</dbReference>
<dbReference type="SUPFAM" id="SSF51569">
    <property type="entry name" value="Aldolase"/>
    <property type="match status" value="1"/>
</dbReference>
<dbReference type="GO" id="GO:0005975">
    <property type="term" value="P:carbohydrate metabolic process"/>
    <property type="evidence" value="ECO:0007669"/>
    <property type="project" value="InterPro"/>
</dbReference>
<dbReference type="PATRIC" id="fig|1280514.3.peg.3193"/>